<dbReference type="EMBL" id="BMAW01043682">
    <property type="protein sequence ID" value="GFS40585.1"/>
    <property type="molecule type" value="Genomic_DNA"/>
</dbReference>
<evidence type="ECO:0000313" key="2">
    <source>
        <dbReference type="Proteomes" id="UP000887013"/>
    </source>
</evidence>
<accession>A0A8X6IDI6</accession>
<reference evidence="1" key="1">
    <citation type="submission" date="2020-08" db="EMBL/GenBank/DDBJ databases">
        <title>Multicomponent nature underlies the extraordinary mechanical properties of spider dragline silk.</title>
        <authorList>
            <person name="Kono N."/>
            <person name="Nakamura H."/>
            <person name="Mori M."/>
            <person name="Yoshida Y."/>
            <person name="Ohtoshi R."/>
            <person name="Malay A.D."/>
            <person name="Moran D.A.P."/>
            <person name="Tomita M."/>
            <person name="Numata K."/>
            <person name="Arakawa K."/>
        </authorList>
    </citation>
    <scope>NUCLEOTIDE SEQUENCE</scope>
</reference>
<protein>
    <submittedName>
        <fullName evidence="1">Uncharacterized protein</fullName>
    </submittedName>
</protein>
<evidence type="ECO:0000313" key="1">
    <source>
        <dbReference type="EMBL" id="GFS40585.1"/>
    </source>
</evidence>
<keyword evidence="2" id="KW-1185">Reference proteome</keyword>
<sequence>MVAKNGTARKEDGYKKKSTRAFNHQSPWAKSISHIIYHTRIHVTWFINYSSTDSLMLTASVVKRPRRYGVYDCCRYRGVEKINRPVEGILCMKKWRKSLSSQF</sequence>
<proteinExistence type="predicted"/>
<dbReference type="AlphaFoldDB" id="A0A8X6IDI6"/>
<organism evidence="1 2">
    <name type="scientific">Nephila pilipes</name>
    <name type="common">Giant wood spider</name>
    <name type="synonym">Nephila maculata</name>
    <dbReference type="NCBI Taxonomy" id="299642"/>
    <lineage>
        <taxon>Eukaryota</taxon>
        <taxon>Metazoa</taxon>
        <taxon>Ecdysozoa</taxon>
        <taxon>Arthropoda</taxon>
        <taxon>Chelicerata</taxon>
        <taxon>Arachnida</taxon>
        <taxon>Araneae</taxon>
        <taxon>Araneomorphae</taxon>
        <taxon>Entelegynae</taxon>
        <taxon>Araneoidea</taxon>
        <taxon>Nephilidae</taxon>
        <taxon>Nephila</taxon>
    </lineage>
</organism>
<dbReference type="Proteomes" id="UP000887013">
    <property type="component" value="Unassembled WGS sequence"/>
</dbReference>
<gene>
    <name evidence="1" type="ORF">NPIL_128431</name>
</gene>
<comment type="caution">
    <text evidence="1">The sequence shown here is derived from an EMBL/GenBank/DDBJ whole genome shotgun (WGS) entry which is preliminary data.</text>
</comment>
<name>A0A8X6IDI6_NEPPI</name>